<name>A0A8H6L0W3_9LECA</name>
<accession>A0A8H6L0W3</accession>
<dbReference type="RefSeq" id="XP_037160809.1">
    <property type="nucleotide sequence ID" value="XM_037312223.1"/>
</dbReference>
<organism evidence="1 2">
    <name type="scientific">Letharia columbiana</name>
    <dbReference type="NCBI Taxonomy" id="112416"/>
    <lineage>
        <taxon>Eukaryota</taxon>
        <taxon>Fungi</taxon>
        <taxon>Dikarya</taxon>
        <taxon>Ascomycota</taxon>
        <taxon>Pezizomycotina</taxon>
        <taxon>Lecanoromycetes</taxon>
        <taxon>OSLEUM clade</taxon>
        <taxon>Lecanoromycetidae</taxon>
        <taxon>Lecanorales</taxon>
        <taxon>Lecanorineae</taxon>
        <taxon>Parmeliaceae</taxon>
        <taxon>Letharia</taxon>
    </lineage>
</organism>
<reference evidence="1 2" key="1">
    <citation type="journal article" date="2020" name="Genomics">
        <title>Complete, high-quality genomes from long-read metagenomic sequencing of two wolf lichen thalli reveals enigmatic genome architecture.</title>
        <authorList>
            <person name="McKenzie S.K."/>
            <person name="Walston R.F."/>
            <person name="Allen J.L."/>
        </authorList>
    </citation>
    <scope>NUCLEOTIDE SEQUENCE [LARGE SCALE GENOMIC DNA]</scope>
    <source>
        <strain evidence="1">WasteWater2</strain>
    </source>
</reference>
<sequence>MDEAAQAAQQAHTYNTADLYNHHDIYKAKQEEAKDRENHVQRSILGRSLRRLQHHQGTAVRLLQERTFSLRRPRPFSLLTAATHVQLPIGRTMKHTV</sequence>
<comment type="caution">
    <text evidence="1">The sequence shown here is derived from an EMBL/GenBank/DDBJ whole genome shotgun (WGS) entry which is preliminary data.</text>
</comment>
<dbReference type="GeneID" id="59291984"/>
<dbReference type="AlphaFoldDB" id="A0A8H6L0W3"/>
<dbReference type="Proteomes" id="UP000578531">
    <property type="component" value="Unassembled WGS sequence"/>
</dbReference>
<dbReference type="EMBL" id="JACCJC010000057">
    <property type="protein sequence ID" value="KAF6231377.1"/>
    <property type="molecule type" value="Genomic_DNA"/>
</dbReference>
<evidence type="ECO:0000313" key="2">
    <source>
        <dbReference type="Proteomes" id="UP000578531"/>
    </source>
</evidence>
<proteinExistence type="predicted"/>
<evidence type="ECO:0000313" key="1">
    <source>
        <dbReference type="EMBL" id="KAF6231377.1"/>
    </source>
</evidence>
<gene>
    <name evidence="1" type="ORF">HO173_010337</name>
</gene>
<keyword evidence="2" id="KW-1185">Reference proteome</keyword>
<protein>
    <submittedName>
        <fullName evidence="1">Uncharacterized protein</fullName>
    </submittedName>
</protein>